<protein>
    <submittedName>
        <fullName evidence="2">Uncharacterized protein</fullName>
    </submittedName>
</protein>
<name>X1ICJ6_9ZZZZ</name>
<dbReference type="EMBL" id="BARU01044606">
    <property type="protein sequence ID" value="GAH79417.1"/>
    <property type="molecule type" value="Genomic_DNA"/>
</dbReference>
<reference evidence="2" key="1">
    <citation type="journal article" date="2014" name="Front. Microbiol.">
        <title>High frequency of phylogenetically diverse reductive dehalogenase-homologous genes in deep subseafloor sedimentary metagenomes.</title>
        <authorList>
            <person name="Kawai M."/>
            <person name="Futagami T."/>
            <person name="Toyoda A."/>
            <person name="Takaki Y."/>
            <person name="Nishi S."/>
            <person name="Hori S."/>
            <person name="Arai W."/>
            <person name="Tsubouchi T."/>
            <person name="Morono Y."/>
            <person name="Uchiyama I."/>
            <person name="Ito T."/>
            <person name="Fujiyama A."/>
            <person name="Inagaki F."/>
            <person name="Takami H."/>
        </authorList>
    </citation>
    <scope>NUCLEOTIDE SEQUENCE</scope>
    <source>
        <strain evidence="2">Expedition CK06-06</strain>
    </source>
</reference>
<feature type="region of interest" description="Disordered" evidence="1">
    <location>
        <begin position="1"/>
        <end position="35"/>
    </location>
</feature>
<evidence type="ECO:0000256" key="1">
    <source>
        <dbReference type="SAM" id="MobiDB-lite"/>
    </source>
</evidence>
<evidence type="ECO:0000313" key="2">
    <source>
        <dbReference type="EMBL" id="GAH79417.1"/>
    </source>
</evidence>
<gene>
    <name evidence="2" type="ORF">S03H2_67972</name>
</gene>
<organism evidence="2">
    <name type="scientific">marine sediment metagenome</name>
    <dbReference type="NCBI Taxonomy" id="412755"/>
    <lineage>
        <taxon>unclassified sequences</taxon>
        <taxon>metagenomes</taxon>
        <taxon>ecological metagenomes</taxon>
    </lineage>
</organism>
<feature type="non-terminal residue" evidence="2">
    <location>
        <position position="1"/>
    </location>
</feature>
<proteinExistence type="predicted"/>
<accession>X1ICJ6</accession>
<dbReference type="AlphaFoldDB" id="X1ICJ6"/>
<sequence>SKTIIRDATPKELEEAKKRQEKKNPKPAEAEKPKE</sequence>
<comment type="caution">
    <text evidence="2">The sequence shown here is derived from an EMBL/GenBank/DDBJ whole genome shotgun (WGS) entry which is preliminary data.</text>
</comment>